<dbReference type="Proteomes" id="UP000184123">
    <property type="component" value="Unassembled WGS sequence"/>
</dbReference>
<reference evidence="2 5" key="2">
    <citation type="submission" date="2019-07" db="EMBL/GenBank/DDBJ databases">
        <title>Whole genome shotgun sequence of Halomonas cupida NBRC 102219.</title>
        <authorList>
            <person name="Hosoyama A."/>
            <person name="Uohara A."/>
            <person name="Ohji S."/>
            <person name="Ichikawa N."/>
        </authorList>
    </citation>
    <scope>NUCLEOTIDE SEQUENCE [LARGE SCALE GENOMIC DNA]</scope>
    <source>
        <strain evidence="2 5">NBRC 102219</strain>
    </source>
</reference>
<feature type="domain" description="Serine aminopeptidase S33" evidence="1">
    <location>
        <begin position="27"/>
        <end position="139"/>
    </location>
</feature>
<dbReference type="Pfam" id="PF12146">
    <property type="entry name" value="Hydrolase_4"/>
    <property type="match status" value="1"/>
</dbReference>
<evidence type="ECO:0000313" key="3">
    <source>
        <dbReference type="EMBL" id="SHL37391.1"/>
    </source>
</evidence>
<sequence length="409" mass="44247">MISIREEFAGHDGQTLAARFDRPEAGEPQAVAIFAHCFTCSKDLLAVRRIAQRLVARGVAVLRFDFTGLGHSQGEFSNTDFSSNVDDLVAAADFLEQRGQKATLLIGHSLGGAAVIAAAERLPDVKAITTIGAPFEPAHVVHNLGSSLEAIERDGEARVALSGREFLIRRSFIEDLNQQKQTQRIAALKRPLLVMHAPGDLVVDVDNAAQIFMAAKHPRSFVSLDDADHLLTRAQDAEYAAEVIAGWASRYLDLAPPEVHASAPEGITRTAEADPEGFRQDVVAGVHHLLADEPLAYGGTNLGFTPYQLLSAALGACTSMTVRSYARRKQIALEDVVVDVSHDKIHASDCSDCEGKSGKIDHFQRVLHLTGDLSEDQRASLLAIADRCPVHKTLEANARVMTRLAEEGE</sequence>
<evidence type="ECO:0000313" key="5">
    <source>
        <dbReference type="Proteomes" id="UP000321726"/>
    </source>
</evidence>
<dbReference type="Proteomes" id="UP000321726">
    <property type="component" value="Unassembled WGS sequence"/>
</dbReference>
<dbReference type="PANTHER" id="PTHR39624">
    <property type="entry name" value="PROTEIN INVOLVED IN RIMO-MEDIATED BETA-METHYLTHIOLATION OF RIBOSOMAL PROTEIN S12 YCAO"/>
    <property type="match status" value="1"/>
</dbReference>
<dbReference type="InterPro" id="IPR015946">
    <property type="entry name" value="KH_dom-like_a/b"/>
</dbReference>
<name>A0A1M7A3R5_9GAMM</name>
<protein>
    <submittedName>
        <fullName evidence="2">Osmotically inducible protein C</fullName>
    </submittedName>
    <submittedName>
        <fullName evidence="3">Putative redox protein</fullName>
    </submittedName>
</protein>
<keyword evidence="5" id="KW-1185">Reference proteome</keyword>
<dbReference type="InterPro" id="IPR022742">
    <property type="entry name" value="Hydrolase_4"/>
</dbReference>
<dbReference type="RefSeq" id="WP_073433290.1">
    <property type="nucleotide sequence ID" value="NZ_BJXU01000016.1"/>
</dbReference>
<accession>A0A1M7A3R5</accession>
<dbReference type="Gene3D" id="3.40.50.1820">
    <property type="entry name" value="alpha/beta hydrolase"/>
    <property type="match status" value="1"/>
</dbReference>
<dbReference type="InterPro" id="IPR003718">
    <property type="entry name" value="OsmC/Ohr_fam"/>
</dbReference>
<dbReference type="InterPro" id="IPR036102">
    <property type="entry name" value="OsmC/Ohrsf"/>
</dbReference>
<dbReference type="EMBL" id="FRCA01000001">
    <property type="protein sequence ID" value="SHL37391.1"/>
    <property type="molecule type" value="Genomic_DNA"/>
</dbReference>
<dbReference type="OrthoDB" id="9789573at2"/>
<reference evidence="3 4" key="1">
    <citation type="submission" date="2016-11" db="EMBL/GenBank/DDBJ databases">
        <authorList>
            <person name="Jaros S."/>
            <person name="Januszkiewicz K."/>
            <person name="Wedrychowicz H."/>
        </authorList>
    </citation>
    <scope>NUCLEOTIDE SEQUENCE [LARGE SCALE GENOMIC DNA]</scope>
    <source>
        <strain evidence="3 4">DSM 4740</strain>
    </source>
</reference>
<evidence type="ECO:0000259" key="1">
    <source>
        <dbReference type="Pfam" id="PF12146"/>
    </source>
</evidence>
<gene>
    <name evidence="2" type="ORF">HCU01_04930</name>
    <name evidence="3" type="ORF">SAMN05660971_00349</name>
</gene>
<dbReference type="PANTHER" id="PTHR39624:SF2">
    <property type="entry name" value="OSMC-LIKE PROTEIN"/>
    <property type="match status" value="1"/>
</dbReference>
<dbReference type="EMBL" id="BJXU01000016">
    <property type="protein sequence ID" value="GEN22544.1"/>
    <property type="molecule type" value="Genomic_DNA"/>
</dbReference>
<dbReference type="STRING" id="44933.SAMN05660971_00349"/>
<evidence type="ECO:0000313" key="4">
    <source>
        <dbReference type="Proteomes" id="UP000184123"/>
    </source>
</evidence>
<dbReference type="Pfam" id="PF02566">
    <property type="entry name" value="OsmC"/>
    <property type="match status" value="1"/>
</dbReference>
<proteinExistence type="predicted"/>
<organism evidence="3 4">
    <name type="scientific">Halomonas cupida</name>
    <dbReference type="NCBI Taxonomy" id="44933"/>
    <lineage>
        <taxon>Bacteria</taxon>
        <taxon>Pseudomonadati</taxon>
        <taxon>Pseudomonadota</taxon>
        <taxon>Gammaproteobacteria</taxon>
        <taxon>Oceanospirillales</taxon>
        <taxon>Halomonadaceae</taxon>
        <taxon>Halomonas</taxon>
    </lineage>
</organism>
<dbReference type="InterPro" id="IPR029058">
    <property type="entry name" value="AB_hydrolase_fold"/>
</dbReference>
<dbReference type="AlphaFoldDB" id="A0A1M7A3R5"/>
<dbReference type="SUPFAM" id="SSF82784">
    <property type="entry name" value="OsmC-like"/>
    <property type="match status" value="1"/>
</dbReference>
<evidence type="ECO:0000313" key="2">
    <source>
        <dbReference type="EMBL" id="GEN22544.1"/>
    </source>
</evidence>
<dbReference type="SUPFAM" id="SSF53474">
    <property type="entry name" value="alpha/beta-Hydrolases"/>
    <property type="match status" value="1"/>
</dbReference>
<dbReference type="Gene3D" id="3.30.300.20">
    <property type="match status" value="1"/>
</dbReference>